<evidence type="ECO:0008006" key="4">
    <source>
        <dbReference type="Google" id="ProtNLM"/>
    </source>
</evidence>
<gene>
    <name evidence="2" type="ORF">M9980_00645</name>
</gene>
<dbReference type="EMBL" id="CP098401">
    <property type="protein sequence ID" value="URW75781.1"/>
    <property type="molecule type" value="Genomic_DNA"/>
</dbReference>
<proteinExistence type="predicted"/>
<keyword evidence="1" id="KW-0732">Signal</keyword>
<evidence type="ECO:0000256" key="1">
    <source>
        <dbReference type="SAM" id="SignalP"/>
    </source>
</evidence>
<evidence type="ECO:0000313" key="2">
    <source>
        <dbReference type="EMBL" id="URW75781.1"/>
    </source>
</evidence>
<feature type="chain" id="PRO_5047075936" description="PepSY domain-containing protein" evidence="1">
    <location>
        <begin position="24"/>
        <end position="105"/>
    </location>
</feature>
<organism evidence="2 3">
    <name type="scientific">Sphingomonas donggukensis</name>
    <dbReference type="NCBI Taxonomy" id="2949093"/>
    <lineage>
        <taxon>Bacteria</taxon>
        <taxon>Pseudomonadati</taxon>
        <taxon>Pseudomonadota</taxon>
        <taxon>Alphaproteobacteria</taxon>
        <taxon>Sphingomonadales</taxon>
        <taxon>Sphingomonadaceae</taxon>
        <taxon>Sphingomonas</taxon>
    </lineage>
</organism>
<name>A0ABY4TVN7_9SPHN</name>
<protein>
    <recommendedName>
        <fullName evidence="4">PepSY domain-containing protein</fullName>
    </recommendedName>
</protein>
<sequence>MTMFLPSVLAASLISVSPLPVGAIEPVQHRRGDQDAALSARKQGRTLPLSEIERRIIPTMKGAEYIGFVFDSASAVYTLKFLRDGNVIWVLVDGRSGMVLGRAGG</sequence>
<evidence type="ECO:0000313" key="3">
    <source>
        <dbReference type="Proteomes" id="UP001055580"/>
    </source>
</evidence>
<dbReference type="Proteomes" id="UP001055580">
    <property type="component" value="Chromosome"/>
</dbReference>
<feature type="signal peptide" evidence="1">
    <location>
        <begin position="1"/>
        <end position="23"/>
    </location>
</feature>
<reference evidence="2" key="1">
    <citation type="submission" date="2022-05" db="EMBL/GenBank/DDBJ databases">
        <title>Sphingomonas sp. strain RMG20 Genome sequencing and assembly.</title>
        <authorList>
            <person name="Kim I."/>
        </authorList>
    </citation>
    <scope>NUCLEOTIDE SEQUENCE</scope>
    <source>
        <strain evidence="2">RMG20</strain>
    </source>
</reference>
<accession>A0ABY4TVN7</accession>
<keyword evidence="3" id="KW-1185">Reference proteome</keyword>